<dbReference type="InterPro" id="IPR016090">
    <property type="entry name" value="PLA2-like_dom"/>
</dbReference>
<evidence type="ECO:0000256" key="7">
    <source>
        <dbReference type="PIRSR" id="PIRSR601211-3"/>
    </source>
</evidence>
<evidence type="ECO:0000313" key="10">
    <source>
        <dbReference type="Proteomes" id="UP001205998"/>
    </source>
</evidence>
<feature type="disulfide bond" evidence="7">
    <location>
        <begin position="61"/>
        <end position="91"/>
    </location>
</feature>
<protein>
    <submittedName>
        <fullName evidence="9">Phospholipase A2</fullName>
    </submittedName>
</protein>
<keyword evidence="3" id="KW-0964">Secreted</keyword>
<keyword evidence="6" id="KW-0106">Calcium</keyword>
<feature type="domain" description="Phospholipase A2-like central" evidence="8">
    <location>
        <begin position="2"/>
        <end position="126"/>
    </location>
</feature>
<evidence type="ECO:0000256" key="2">
    <source>
        <dbReference type="ARBA" id="ARBA00007892"/>
    </source>
</evidence>
<dbReference type="EMBL" id="MU551593">
    <property type="protein sequence ID" value="KAI5624074.1"/>
    <property type="molecule type" value="Genomic_DNA"/>
</dbReference>
<dbReference type="PANTHER" id="PTHR11716:SF106">
    <property type="entry name" value="PHOSPHOLIPASE A2 A2-ACTITOXIN-UCS2A-LIKE"/>
    <property type="match status" value="1"/>
</dbReference>
<feature type="non-terminal residue" evidence="9">
    <location>
        <position position="1"/>
    </location>
</feature>
<proteinExistence type="inferred from homology"/>
<evidence type="ECO:0000256" key="4">
    <source>
        <dbReference type="ARBA" id="ARBA00023157"/>
    </source>
</evidence>
<comment type="subcellular location">
    <subcellularLocation>
        <location evidence="1">Secreted</location>
    </subcellularLocation>
</comment>
<comment type="cofactor">
    <cofactor evidence="6">
        <name>Ca(2+)</name>
        <dbReference type="ChEBI" id="CHEBI:29108"/>
    </cofactor>
    <text evidence="6">Binds 1 Ca(2+) ion per subunit.</text>
</comment>
<evidence type="ECO:0000259" key="8">
    <source>
        <dbReference type="SMART" id="SM00085"/>
    </source>
</evidence>
<keyword evidence="4 7" id="KW-1015">Disulfide bond</keyword>
<dbReference type="PROSITE" id="PS00119">
    <property type="entry name" value="PA2_ASP"/>
    <property type="match status" value="1"/>
</dbReference>
<dbReference type="FunFam" id="1.20.90.10:FF:000007">
    <property type="entry name" value="Acidic phospholipase A2"/>
    <property type="match status" value="1"/>
</dbReference>
<feature type="disulfide bond" evidence="7">
    <location>
        <begin position="84"/>
        <end position="96"/>
    </location>
</feature>
<dbReference type="InterPro" id="IPR001211">
    <property type="entry name" value="PLA2"/>
</dbReference>
<name>A0AAD5FQ65_SILAS</name>
<dbReference type="GO" id="GO:0005543">
    <property type="term" value="F:phospholipid binding"/>
    <property type="evidence" value="ECO:0007669"/>
    <property type="project" value="TreeGrafter"/>
</dbReference>
<dbReference type="PROSITE" id="PS00118">
    <property type="entry name" value="PA2_HIS"/>
    <property type="match status" value="1"/>
</dbReference>
<dbReference type="PRINTS" id="PR00389">
    <property type="entry name" value="PHPHLIPASEA2"/>
</dbReference>
<dbReference type="SUPFAM" id="SSF48619">
    <property type="entry name" value="Phospholipase A2, PLA2"/>
    <property type="match status" value="1"/>
</dbReference>
<feature type="active site" evidence="5">
    <location>
        <position position="99"/>
    </location>
</feature>
<feature type="active site" evidence="5">
    <location>
        <position position="48"/>
    </location>
</feature>
<feature type="non-terminal residue" evidence="9">
    <location>
        <position position="126"/>
    </location>
</feature>
<dbReference type="GO" id="GO:0016042">
    <property type="term" value="P:lipid catabolic process"/>
    <property type="evidence" value="ECO:0007669"/>
    <property type="project" value="InterPro"/>
</dbReference>
<dbReference type="AlphaFoldDB" id="A0AAD5FQ65"/>
<comment type="similarity">
    <text evidence="2">Belongs to the phospholipase A2 family. Group I subfamily. D49 sub-subfamily.</text>
</comment>
<dbReference type="CDD" id="cd00125">
    <property type="entry name" value="PLA2c"/>
    <property type="match status" value="1"/>
</dbReference>
<keyword evidence="10" id="KW-1185">Reference proteome</keyword>
<evidence type="ECO:0000313" key="9">
    <source>
        <dbReference type="EMBL" id="KAI5624074.1"/>
    </source>
</evidence>
<feature type="binding site" evidence="6">
    <location>
        <position position="30"/>
    </location>
    <ligand>
        <name>Ca(2+)</name>
        <dbReference type="ChEBI" id="CHEBI:29108"/>
    </ligand>
</feature>
<sequence>RALWQFGNMITCTQPGVNPLIYNNYGCYCGFSGSGSPIDQIDQCCMVHDKCYERARKLPECPSIVDLPYVKVYKYNCSDKIITCSASNDKCQAAVCDCDRVAANCFAQHHHTYNPDNKTPPAGACK</sequence>
<dbReference type="GO" id="GO:0047498">
    <property type="term" value="F:calcium-dependent phospholipase A2 activity"/>
    <property type="evidence" value="ECO:0007669"/>
    <property type="project" value="TreeGrafter"/>
</dbReference>
<keyword evidence="6" id="KW-0479">Metal-binding</keyword>
<dbReference type="Gene3D" id="1.20.90.10">
    <property type="entry name" value="Phospholipase A2 domain"/>
    <property type="match status" value="1"/>
</dbReference>
<feature type="disulfide bond" evidence="7">
    <location>
        <begin position="29"/>
        <end position="45"/>
    </location>
</feature>
<dbReference type="InterPro" id="IPR033113">
    <property type="entry name" value="PLA2_histidine"/>
</dbReference>
<feature type="binding site" evidence="6">
    <location>
        <position position="28"/>
    </location>
    <ligand>
        <name>Ca(2+)</name>
        <dbReference type="ChEBI" id="CHEBI:29108"/>
    </ligand>
</feature>
<feature type="disulfide bond" evidence="7">
    <location>
        <begin position="51"/>
        <end position="98"/>
    </location>
</feature>
<evidence type="ECO:0000256" key="3">
    <source>
        <dbReference type="ARBA" id="ARBA00022525"/>
    </source>
</evidence>
<feature type="disulfide bond" evidence="7">
    <location>
        <begin position="44"/>
        <end position="105"/>
    </location>
</feature>
<dbReference type="PANTHER" id="PTHR11716">
    <property type="entry name" value="PHOSPHOLIPASE A2 FAMILY MEMBER"/>
    <property type="match status" value="1"/>
</dbReference>
<reference evidence="9" key="1">
    <citation type="submission" date="2018-07" db="EMBL/GenBank/DDBJ databases">
        <title>Comparative genomics of catfishes provides insights into carnivory and benthic adaptation.</title>
        <authorList>
            <person name="Zhang Y."/>
            <person name="Wang D."/>
            <person name="Peng Z."/>
            <person name="Zheng S."/>
            <person name="Shao F."/>
            <person name="Tao W."/>
        </authorList>
    </citation>
    <scope>NUCLEOTIDE SEQUENCE</scope>
    <source>
        <strain evidence="9">Chongqing</strain>
    </source>
</reference>
<dbReference type="InterPro" id="IPR033112">
    <property type="entry name" value="PLA2_Asp_AS"/>
</dbReference>
<dbReference type="Pfam" id="PF00068">
    <property type="entry name" value="Phospholip_A2_1"/>
    <property type="match status" value="1"/>
</dbReference>
<feature type="binding site" evidence="6">
    <location>
        <position position="49"/>
    </location>
    <ligand>
        <name>Ca(2+)</name>
        <dbReference type="ChEBI" id="CHEBI:29108"/>
    </ligand>
</feature>
<dbReference type="GO" id="GO:0006644">
    <property type="term" value="P:phospholipid metabolic process"/>
    <property type="evidence" value="ECO:0007669"/>
    <property type="project" value="InterPro"/>
</dbReference>
<gene>
    <name evidence="9" type="ORF">C0J50_16368</name>
</gene>
<dbReference type="GO" id="GO:0050482">
    <property type="term" value="P:arachidonate secretion"/>
    <property type="evidence" value="ECO:0007669"/>
    <property type="project" value="InterPro"/>
</dbReference>
<dbReference type="InterPro" id="IPR036444">
    <property type="entry name" value="PLipase_A2_dom_sf"/>
</dbReference>
<dbReference type="SMART" id="SM00085">
    <property type="entry name" value="PA2c"/>
    <property type="match status" value="1"/>
</dbReference>
<dbReference type="GO" id="GO:0005576">
    <property type="term" value="C:extracellular region"/>
    <property type="evidence" value="ECO:0007669"/>
    <property type="project" value="UniProtKB-SubCell"/>
</dbReference>
<comment type="caution">
    <text evidence="9">The sequence shown here is derived from an EMBL/GenBank/DDBJ whole genome shotgun (WGS) entry which is preliminary data.</text>
</comment>
<accession>A0AAD5FQ65</accession>
<dbReference type="GO" id="GO:0005509">
    <property type="term" value="F:calcium ion binding"/>
    <property type="evidence" value="ECO:0007669"/>
    <property type="project" value="InterPro"/>
</dbReference>
<organism evidence="9 10">
    <name type="scientific">Silurus asotus</name>
    <name type="common">Amur catfish</name>
    <name type="synonym">Parasilurus asotus</name>
    <dbReference type="NCBI Taxonomy" id="30991"/>
    <lineage>
        <taxon>Eukaryota</taxon>
        <taxon>Metazoa</taxon>
        <taxon>Chordata</taxon>
        <taxon>Craniata</taxon>
        <taxon>Vertebrata</taxon>
        <taxon>Euteleostomi</taxon>
        <taxon>Actinopterygii</taxon>
        <taxon>Neopterygii</taxon>
        <taxon>Teleostei</taxon>
        <taxon>Ostariophysi</taxon>
        <taxon>Siluriformes</taxon>
        <taxon>Siluridae</taxon>
        <taxon>Silurus</taxon>
    </lineage>
</organism>
<evidence type="ECO:0000256" key="6">
    <source>
        <dbReference type="PIRSR" id="PIRSR601211-2"/>
    </source>
</evidence>
<evidence type="ECO:0000256" key="1">
    <source>
        <dbReference type="ARBA" id="ARBA00004613"/>
    </source>
</evidence>
<evidence type="ECO:0000256" key="5">
    <source>
        <dbReference type="PIRSR" id="PIRSR601211-1"/>
    </source>
</evidence>
<dbReference type="Proteomes" id="UP001205998">
    <property type="component" value="Unassembled WGS sequence"/>
</dbReference>